<dbReference type="Proteomes" id="UP001652625">
    <property type="component" value="Chromosome 06"/>
</dbReference>
<evidence type="ECO:0000256" key="3">
    <source>
        <dbReference type="ARBA" id="ARBA00023262"/>
    </source>
</evidence>
<dbReference type="PANTHER" id="PTHR23048">
    <property type="entry name" value="MYOSIN LIGHT CHAIN 1, 3"/>
    <property type="match status" value="1"/>
</dbReference>
<comment type="similarity">
    <text evidence="1">Belongs to the aequorin family.</text>
</comment>
<dbReference type="SUPFAM" id="SSF47473">
    <property type="entry name" value="EF-hand"/>
    <property type="match status" value="1"/>
</dbReference>
<name>A0ABM4C4T0_HYDVU</name>
<dbReference type="InterPro" id="IPR002048">
    <property type="entry name" value="EF_hand_dom"/>
</dbReference>
<evidence type="ECO:0000313" key="6">
    <source>
        <dbReference type="RefSeq" id="XP_065656584.1"/>
    </source>
</evidence>
<dbReference type="SMART" id="SM00054">
    <property type="entry name" value="EFh"/>
    <property type="match status" value="2"/>
</dbReference>
<dbReference type="PANTHER" id="PTHR23048:SF49">
    <property type="entry name" value="FI08416P-RELATED"/>
    <property type="match status" value="1"/>
</dbReference>
<proteinExistence type="inferred from homology"/>
<dbReference type="InterPro" id="IPR011992">
    <property type="entry name" value="EF-hand-dom_pair"/>
</dbReference>
<dbReference type="Pfam" id="PF13499">
    <property type="entry name" value="EF-hand_7"/>
    <property type="match status" value="1"/>
</dbReference>
<dbReference type="Pfam" id="PF13405">
    <property type="entry name" value="EF-hand_6"/>
    <property type="match status" value="1"/>
</dbReference>
<sequence length="153" mass="17080">MELISQRERFILAESFSLYDTVGDGKIEIGLLGEALRGLGLNPTESDVNKIVRELESSGAKRITFEEFFPIYQSLANRAEKDSRKKSKSDFTECFRLFDREQNGTIAAGELHHVMTSLGETLTTAQMDVIVQGLEDKNGMINIDELVTTVMDG</sequence>
<keyword evidence="5" id="KW-1185">Reference proteome</keyword>
<dbReference type="Gene3D" id="1.10.238.10">
    <property type="entry name" value="EF-hand"/>
    <property type="match status" value="2"/>
</dbReference>
<feature type="domain" description="EF-hand" evidence="4">
    <location>
        <begin position="7"/>
        <end position="42"/>
    </location>
</feature>
<keyword evidence="3" id="KW-0599">Photoprotein</keyword>
<evidence type="ECO:0000256" key="1">
    <source>
        <dbReference type="ARBA" id="ARBA00007828"/>
    </source>
</evidence>
<dbReference type="PROSITE" id="PS50222">
    <property type="entry name" value="EF_HAND_2"/>
    <property type="match status" value="2"/>
</dbReference>
<organism evidence="5 6">
    <name type="scientific">Hydra vulgaris</name>
    <name type="common">Hydra</name>
    <name type="synonym">Hydra attenuata</name>
    <dbReference type="NCBI Taxonomy" id="6087"/>
    <lineage>
        <taxon>Eukaryota</taxon>
        <taxon>Metazoa</taxon>
        <taxon>Cnidaria</taxon>
        <taxon>Hydrozoa</taxon>
        <taxon>Hydroidolina</taxon>
        <taxon>Anthoathecata</taxon>
        <taxon>Aplanulata</taxon>
        <taxon>Hydridae</taxon>
        <taxon>Hydra</taxon>
    </lineage>
</organism>
<evidence type="ECO:0000256" key="2">
    <source>
        <dbReference type="ARBA" id="ARBA00023223"/>
    </source>
</evidence>
<evidence type="ECO:0000313" key="5">
    <source>
        <dbReference type="Proteomes" id="UP001652625"/>
    </source>
</evidence>
<gene>
    <name evidence="6" type="primary">LOC100202507</name>
</gene>
<dbReference type="GeneID" id="100202507"/>
<reference evidence="6" key="1">
    <citation type="submission" date="2025-08" db="UniProtKB">
        <authorList>
            <consortium name="RefSeq"/>
        </authorList>
    </citation>
    <scope>IDENTIFICATION</scope>
</reference>
<feature type="domain" description="EF-hand" evidence="4">
    <location>
        <begin position="86"/>
        <end position="121"/>
    </location>
</feature>
<protein>
    <submittedName>
        <fullName evidence="6">Myosin-2 essential light chain</fullName>
    </submittedName>
</protein>
<accession>A0ABM4C4T0</accession>
<dbReference type="RefSeq" id="XP_065656584.1">
    <property type="nucleotide sequence ID" value="XM_065800512.1"/>
</dbReference>
<evidence type="ECO:0000259" key="4">
    <source>
        <dbReference type="PROSITE" id="PS50222"/>
    </source>
</evidence>
<dbReference type="CDD" id="cd00051">
    <property type="entry name" value="EFh"/>
    <property type="match status" value="2"/>
</dbReference>
<dbReference type="InterPro" id="IPR050230">
    <property type="entry name" value="CALM/Myosin/TropC-like"/>
</dbReference>
<keyword evidence="2" id="KW-0455">Luminescence</keyword>